<dbReference type="EMBL" id="JAAMPC010000002">
    <property type="protein sequence ID" value="KAG2326916.1"/>
    <property type="molecule type" value="Genomic_DNA"/>
</dbReference>
<protein>
    <submittedName>
        <fullName evidence="1">Uncharacterized protein</fullName>
    </submittedName>
</protein>
<evidence type="ECO:0000313" key="2">
    <source>
        <dbReference type="Proteomes" id="UP000886595"/>
    </source>
</evidence>
<dbReference type="AlphaFoldDB" id="A0A8X7WBK6"/>
<dbReference type="Proteomes" id="UP000886595">
    <property type="component" value="Unassembled WGS sequence"/>
</dbReference>
<sequence length="55" mass="5955">MDDLGGIACVEPTPVSHLSIDGRPALTPEITPSILVMICRLLIVSRVFFDSLVFV</sequence>
<proteinExistence type="predicted"/>
<organism evidence="1 2">
    <name type="scientific">Brassica carinata</name>
    <name type="common">Ethiopian mustard</name>
    <name type="synonym">Abyssinian cabbage</name>
    <dbReference type="NCBI Taxonomy" id="52824"/>
    <lineage>
        <taxon>Eukaryota</taxon>
        <taxon>Viridiplantae</taxon>
        <taxon>Streptophyta</taxon>
        <taxon>Embryophyta</taxon>
        <taxon>Tracheophyta</taxon>
        <taxon>Spermatophyta</taxon>
        <taxon>Magnoliopsida</taxon>
        <taxon>eudicotyledons</taxon>
        <taxon>Gunneridae</taxon>
        <taxon>Pentapetalae</taxon>
        <taxon>rosids</taxon>
        <taxon>malvids</taxon>
        <taxon>Brassicales</taxon>
        <taxon>Brassicaceae</taxon>
        <taxon>Brassiceae</taxon>
        <taxon>Brassica</taxon>
    </lineage>
</organism>
<gene>
    <name evidence="1" type="ORF">Bca52824_009644</name>
</gene>
<keyword evidence="2" id="KW-1185">Reference proteome</keyword>
<comment type="caution">
    <text evidence="1">The sequence shown here is derived from an EMBL/GenBank/DDBJ whole genome shotgun (WGS) entry which is preliminary data.</text>
</comment>
<name>A0A8X7WBK6_BRACI</name>
<evidence type="ECO:0000313" key="1">
    <source>
        <dbReference type="EMBL" id="KAG2326916.1"/>
    </source>
</evidence>
<accession>A0A8X7WBK6</accession>
<reference evidence="1 2" key="1">
    <citation type="submission" date="2020-02" db="EMBL/GenBank/DDBJ databases">
        <authorList>
            <person name="Ma Q."/>
            <person name="Huang Y."/>
            <person name="Song X."/>
            <person name="Pei D."/>
        </authorList>
    </citation>
    <scope>NUCLEOTIDE SEQUENCE [LARGE SCALE GENOMIC DNA]</scope>
    <source>
        <strain evidence="1">Sxm20200214</strain>
        <tissue evidence="1">Leaf</tissue>
    </source>
</reference>